<keyword evidence="2" id="KW-1185">Reference proteome</keyword>
<gene>
    <name evidence="1" type="ORF">OPT61_g9452</name>
</gene>
<comment type="caution">
    <text evidence="1">The sequence shown here is derived from an EMBL/GenBank/DDBJ whole genome shotgun (WGS) entry which is preliminary data.</text>
</comment>
<accession>A0ACC2HUC2</accession>
<dbReference type="Proteomes" id="UP001153331">
    <property type="component" value="Unassembled WGS sequence"/>
</dbReference>
<reference evidence="1" key="1">
    <citation type="submission" date="2022-11" db="EMBL/GenBank/DDBJ databases">
        <title>Genome Sequence of Boeremia exigua.</title>
        <authorList>
            <person name="Buettner E."/>
        </authorList>
    </citation>
    <scope>NUCLEOTIDE SEQUENCE</scope>
    <source>
        <strain evidence="1">CU02</strain>
    </source>
</reference>
<protein>
    <submittedName>
        <fullName evidence="1">Uncharacterized protein</fullName>
    </submittedName>
</protein>
<name>A0ACC2HUC2_9PLEO</name>
<organism evidence="1 2">
    <name type="scientific">Boeremia exigua</name>
    <dbReference type="NCBI Taxonomy" id="749465"/>
    <lineage>
        <taxon>Eukaryota</taxon>
        <taxon>Fungi</taxon>
        <taxon>Dikarya</taxon>
        <taxon>Ascomycota</taxon>
        <taxon>Pezizomycotina</taxon>
        <taxon>Dothideomycetes</taxon>
        <taxon>Pleosporomycetidae</taxon>
        <taxon>Pleosporales</taxon>
        <taxon>Pleosporineae</taxon>
        <taxon>Didymellaceae</taxon>
        <taxon>Boeremia</taxon>
    </lineage>
</organism>
<proteinExistence type="predicted"/>
<dbReference type="EMBL" id="JAPHNI010001135">
    <property type="protein sequence ID" value="KAJ8106556.1"/>
    <property type="molecule type" value="Genomic_DNA"/>
</dbReference>
<evidence type="ECO:0000313" key="1">
    <source>
        <dbReference type="EMBL" id="KAJ8106556.1"/>
    </source>
</evidence>
<evidence type="ECO:0000313" key="2">
    <source>
        <dbReference type="Proteomes" id="UP001153331"/>
    </source>
</evidence>
<sequence>MSSASSASSASSVSSVLYCLLVPSRRLVVSCLVSRHGLQKILAAAASAGGHSAAVVRDGAEDLELLLEVLGQVHDGGDVAAAVAVVGGGPDGDDVLVLEVVLVALVDQLVGAGNQLQAVDVVELGRDLVAKEPAGARGDTAQVSTSSGSLQTRSQKAPSWGISWARATTRIWSRVRISGDRPPWTHRTLPSTMAARARKSKTWQQAFQTEALPYLVWHSS</sequence>